<protein>
    <submittedName>
        <fullName evidence="2">Ribbon-helix-helix protein, CopG family</fullName>
    </submittedName>
</protein>
<reference evidence="3" key="1">
    <citation type="submission" date="2019-09" db="EMBL/GenBank/DDBJ databases">
        <title>Mumia zhuanghuii sp. nov. isolated from the intestinal contents of plateau pika (Ochotona curzoniae) in the Qinghai-Tibet plateau of China.</title>
        <authorList>
            <person name="Tian Z."/>
        </authorList>
    </citation>
    <scope>NUCLEOTIDE SEQUENCE [LARGE SCALE GENOMIC DNA]</scope>
    <source>
        <strain evidence="3">JCM 30598</strain>
    </source>
</reference>
<dbReference type="SUPFAM" id="SSF47598">
    <property type="entry name" value="Ribbon-helix-helix"/>
    <property type="match status" value="1"/>
</dbReference>
<organism evidence="2 3">
    <name type="scientific">Microbacterium rhizomatis</name>
    <dbReference type="NCBI Taxonomy" id="1631477"/>
    <lineage>
        <taxon>Bacteria</taxon>
        <taxon>Bacillati</taxon>
        <taxon>Actinomycetota</taxon>
        <taxon>Actinomycetes</taxon>
        <taxon>Micrococcales</taxon>
        <taxon>Microbacteriaceae</taxon>
        <taxon>Microbacterium</taxon>
    </lineage>
</organism>
<feature type="domain" description="Ribbon-helix-helix protein CopG" evidence="1">
    <location>
        <begin position="6"/>
        <end position="42"/>
    </location>
</feature>
<sequence>MSTGVLSIRLPDDIKARLDALAASTGRPAAFYVREAVAEHLGDLEYAYTLRAEAEAARRGDVSTTSLDALAAELGFDADELRAEARANVARG</sequence>
<dbReference type="Proteomes" id="UP000325827">
    <property type="component" value="Unassembled WGS sequence"/>
</dbReference>
<dbReference type="RefSeq" id="WP_150450657.1">
    <property type="nucleotide sequence ID" value="NZ_VYSA01000007.1"/>
</dbReference>
<evidence type="ECO:0000313" key="3">
    <source>
        <dbReference type="Proteomes" id="UP000325827"/>
    </source>
</evidence>
<name>A0A5J5IWU6_9MICO</name>
<proteinExistence type="predicted"/>
<dbReference type="InterPro" id="IPR010985">
    <property type="entry name" value="Ribbon_hlx_hlx"/>
</dbReference>
<gene>
    <name evidence="2" type="ORF">F6B43_19145</name>
</gene>
<keyword evidence="3" id="KW-1185">Reference proteome</keyword>
<dbReference type="EMBL" id="VYSA01000007">
    <property type="protein sequence ID" value="KAA9104791.1"/>
    <property type="molecule type" value="Genomic_DNA"/>
</dbReference>
<evidence type="ECO:0000313" key="2">
    <source>
        <dbReference type="EMBL" id="KAA9104791.1"/>
    </source>
</evidence>
<dbReference type="CDD" id="cd22233">
    <property type="entry name" value="RHH_CopAso-like"/>
    <property type="match status" value="1"/>
</dbReference>
<dbReference type="OrthoDB" id="9812023at2"/>
<dbReference type="GO" id="GO:0006355">
    <property type="term" value="P:regulation of DNA-templated transcription"/>
    <property type="evidence" value="ECO:0007669"/>
    <property type="project" value="InterPro"/>
</dbReference>
<dbReference type="AlphaFoldDB" id="A0A5J5IWU6"/>
<dbReference type="Pfam" id="PF01402">
    <property type="entry name" value="RHH_1"/>
    <property type="match status" value="1"/>
</dbReference>
<dbReference type="InterPro" id="IPR002145">
    <property type="entry name" value="CopG"/>
</dbReference>
<comment type="caution">
    <text evidence="2">The sequence shown here is derived from an EMBL/GenBank/DDBJ whole genome shotgun (WGS) entry which is preliminary data.</text>
</comment>
<accession>A0A5J5IWU6</accession>
<evidence type="ECO:0000259" key="1">
    <source>
        <dbReference type="Pfam" id="PF01402"/>
    </source>
</evidence>